<feature type="domain" description="MGS-like" evidence="11">
    <location>
        <begin position="1"/>
        <end position="141"/>
    </location>
</feature>
<comment type="pathway">
    <text evidence="2">Purine metabolism; IMP biosynthesis via de novo pathway; 5-formamido-1-(5-phospho-D-ribosyl)imidazole-4-carboxamide from 5-amino-1-(5-phospho-D-ribosyl)imidazole-4-carboxamide (10-formyl THF route): step 1/1.</text>
</comment>
<evidence type="ECO:0000256" key="9">
    <source>
        <dbReference type="ARBA" id="ARBA00050488"/>
    </source>
</evidence>
<dbReference type="FunFam" id="3.40.140.20:FF:000001">
    <property type="entry name" value="Bifunctional purine biosynthesis protein PurH"/>
    <property type="match status" value="1"/>
</dbReference>
<keyword evidence="8" id="KW-0511">Multifunctional enzyme</keyword>
<evidence type="ECO:0000313" key="13">
    <source>
        <dbReference type="Proteomes" id="UP000245657"/>
    </source>
</evidence>
<accession>A0A2V2MUK2</accession>
<dbReference type="InterPro" id="IPR036914">
    <property type="entry name" value="MGS-like_dom_sf"/>
</dbReference>
<dbReference type="SMART" id="SM00851">
    <property type="entry name" value="MGS"/>
    <property type="match status" value="1"/>
</dbReference>
<comment type="catalytic activity">
    <reaction evidence="9">
        <text>(6R)-10-formyltetrahydrofolate + 5-amino-1-(5-phospho-beta-D-ribosyl)imidazole-4-carboxamide = 5-formamido-1-(5-phospho-D-ribosyl)imidazole-4-carboxamide + (6S)-5,6,7,8-tetrahydrofolate</text>
        <dbReference type="Rhea" id="RHEA:22192"/>
        <dbReference type="ChEBI" id="CHEBI:57453"/>
        <dbReference type="ChEBI" id="CHEBI:58467"/>
        <dbReference type="ChEBI" id="CHEBI:58475"/>
        <dbReference type="ChEBI" id="CHEBI:195366"/>
        <dbReference type="EC" id="2.1.2.3"/>
    </reaction>
</comment>
<dbReference type="RefSeq" id="WP_109970044.1">
    <property type="nucleotide sequence ID" value="NZ_CP176093.1"/>
</dbReference>
<comment type="catalytic activity">
    <reaction evidence="10">
        <text>IMP + H2O = 5-formamido-1-(5-phospho-D-ribosyl)imidazole-4-carboxamide</text>
        <dbReference type="Rhea" id="RHEA:18445"/>
        <dbReference type="ChEBI" id="CHEBI:15377"/>
        <dbReference type="ChEBI" id="CHEBI:58053"/>
        <dbReference type="ChEBI" id="CHEBI:58467"/>
        <dbReference type="EC" id="3.5.4.10"/>
    </reaction>
</comment>
<dbReference type="GeneID" id="97547505"/>
<evidence type="ECO:0000256" key="2">
    <source>
        <dbReference type="ARBA" id="ARBA00004954"/>
    </source>
</evidence>
<comment type="caution">
    <text evidence="12">The sequence shown here is derived from an EMBL/GenBank/DDBJ whole genome shotgun (WGS) entry which is preliminary data.</text>
</comment>
<evidence type="ECO:0000256" key="7">
    <source>
        <dbReference type="ARBA" id="ARBA00022975"/>
    </source>
</evidence>
<comment type="pathway">
    <text evidence="1">Purine metabolism; IMP biosynthesis via de novo pathway; IMP from 5-formamido-1-(5-phospho-D-ribosyl)imidazole-4-carboxamide: step 1/1.</text>
</comment>
<keyword evidence="7" id="KW-0665">Pyrimidine biosynthesis</keyword>
<dbReference type="HAMAP" id="MF_00139">
    <property type="entry name" value="PurH"/>
    <property type="match status" value="1"/>
</dbReference>
<name>A0A2V2MUK2_9EURY</name>
<dbReference type="Pfam" id="PF02142">
    <property type="entry name" value="MGS"/>
    <property type="match status" value="1"/>
</dbReference>
<dbReference type="Pfam" id="PF01808">
    <property type="entry name" value="AICARFT_IMPCHas"/>
    <property type="match status" value="1"/>
</dbReference>
<evidence type="ECO:0000259" key="11">
    <source>
        <dbReference type="PROSITE" id="PS51855"/>
    </source>
</evidence>
<evidence type="ECO:0000256" key="10">
    <source>
        <dbReference type="ARBA" id="ARBA00050687"/>
    </source>
</evidence>
<dbReference type="PROSITE" id="PS51855">
    <property type="entry name" value="MGS"/>
    <property type="match status" value="1"/>
</dbReference>
<evidence type="ECO:0000256" key="6">
    <source>
        <dbReference type="ARBA" id="ARBA00022801"/>
    </source>
</evidence>
<dbReference type="CDD" id="cd01421">
    <property type="entry name" value="IMPCH"/>
    <property type="match status" value="1"/>
</dbReference>
<dbReference type="SMART" id="SM00798">
    <property type="entry name" value="AICARFT_IMPCHas"/>
    <property type="match status" value="1"/>
</dbReference>
<dbReference type="UniPathway" id="UPA00074">
    <property type="reaction ID" value="UER00133"/>
</dbReference>
<dbReference type="EC" id="3.5.4.10" evidence="12"/>
<dbReference type="NCBIfam" id="TIGR00355">
    <property type="entry name" value="purH"/>
    <property type="match status" value="1"/>
</dbReference>
<dbReference type="EMBL" id="QGMY01000017">
    <property type="protein sequence ID" value="PWR69980.1"/>
    <property type="molecule type" value="Genomic_DNA"/>
</dbReference>
<evidence type="ECO:0000313" key="12">
    <source>
        <dbReference type="EMBL" id="PWR69980.1"/>
    </source>
</evidence>
<evidence type="ECO:0000256" key="1">
    <source>
        <dbReference type="ARBA" id="ARBA00004844"/>
    </source>
</evidence>
<dbReference type="Proteomes" id="UP000245657">
    <property type="component" value="Unassembled WGS sequence"/>
</dbReference>
<reference evidence="12 13" key="1">
    <citation type="submission" date="2018-05" db="EMBL/GenBank/DDBJ databases">
        <title>Draft genome of Methanospirillum lacunae Ki8-1.</title>
        <authorList>
            <person name="Dueholm M.S."/>
            <person name="Nielsen P.H."/>
            <person name="Bakmann L.F."/>
            <person name="Otzen D.E."/>
        </authorList>
    </citation>
    <scope>NUCLEOTIDE SEQUENCE [LARGE SCALE GENOMIC DNA]</scope>
    <source>
        <strain evidence="12 13">Ki8-1</strain>
    </source>
</reference>
<dbReference type="EC" id="2.1.2.3" evidence="12"/>
<organism evidence="12 13">
    <name type="scientific">Methanospirillum lacunae</name>
    <dbReference type="NCBI Taxonomy" id="668570"/>
    <lineage>
        <taxon>Archaea</taxon>
        <taxon>Methanobacteriati</taxon>
        <taxon>Methanobacteriota</taxon>
        <taxon>Stenosarchaea group</taxon>
        <taxon>Methanomicrobia</taxon>
        <taxon>Methanomicrobiales</taxon>
        <taxon>Methanospirillaceae</taxon>
        <taxon>Methanospirillum</taxon>
    </lineage>
</organism>
<dbReference type="AlphaFoldDB" id="A0A2V2MUK2"/>
<dbReference type="InterPro" id="IPR024051">
    <property type="entry name" value="AICAR_Tfase_dup_dom_sf"/>
</dbReference>
<protein>
    <submittedName>
        <fullName evidence="12">Bifunctional phosphoribosylaminoimidazolecarboxamide formyltransferase/inosine monophosphate cyclohydrolase</fullName>
        <ecNumber evidence="12">2.1.2.3</ecNumber>
        <ecNumber evidence="12">3.5.4.10</ecNumber>
    </submittedName>
</protein>
<dbReference type="GO" id="GO:0006189">
    <property type="term" value="P:'de novo' IMP biosynthetic process"/>
    <property type="evidence" value="ECO:0007669"/>
    <property type="project" value="UniProtKB-UniPathway"/>
</dbReference>
<dbReference type="InterPro" id="IPR002695">
    <property type="entry name" value="PurH-like"/>
</dbReference>
<dbReference type="Gene3D" id="3.40.50.1380">
    <property type="entry name" value="Methylglyoxal synthase-like domain"/>
    <property type="match status" value="1"/>
</dbReference>
<evidence type="ECO:0000256" key="5">
    <source>
        <dbReference type="ARBA" id="ARBA00022755"/>
    </source>
</evidence>
<dbReference type="InterPro" id="IPR016193">
    <property type="entry name" value="Cytidine_deaminase-like"/>
</dbReference>
<dbReference type="PIRSF" id="PIRSF000414">
    <property type="entry name" value="AICARFT_IMPCHas"/>
    <property type="match status" value="1"/>
</dbReference>
<dbReference type="PANTHER" id="PTHR11692:SF0">
    <property type="entry name" value="BIFUNCTIONAL PURINE BIOSYNTHESIS PROTEIN ATIC"/>
    <property type="match status" value="1"/>
</dbReference>
<proteinExistence type="inferred from homology"/>
<dbReference type="GO" id="GO:0006221">
    <property type="term" value="P:pyrimidine nucleotide biosynthetic process"/>
    <property type="evidence" value="ECO:0007669"/>
    <property type="project" value="UniProtKB-KW"/>
</dbReference>
<evidence type="ECO:0000256" key="4">
    <source>
        <dbReference type="ARBA" id="ARBA00022679"/>
    </source>
</evidence>
<dbReference type="FunFam" id="3.40.50.1380:FF:000001">
    <property type="entry name" value="Bifunctional purine biosynthesis protein PurH"/>
    <property type="match status" value="1"/>
</dbReference>
<keyword evidence="13" id="KW-1185">Reference proteome</keyword>
<sequence>MKRALLSVWNKDGIIDLAKALAEAGIEILSSGGTAKTLEKEGIPIIEVSDYTGHPEMMDGRVKTLHPRIHGGLLGRRGKDEAEMAKNNIQPIDLLVVNLYPFEEMAKQALPLDELIEFIDIGGPAMIRAAAKNFKDVVVVTDPSDYPDLISAIKSGTQFGYEQRLALACKVFTKMAAYDGAISNYLQSLEGTFPDTLSVQYRNGRLLRYGENPHQEAAVYGESGIAGAVPVQGKAMSYNNYLDLDAAVSLLREFSETAAVIVKHNNPCGVATGKDVCAAYIAARDLDPVSAYGGIVAVNREVGEDLAKEIASTFIEVLIAPSYSPGALPILAKKENMRVLTLPEPVEKTEIRTIDGGALVQRNTSFREDWVVVSDRDPTAAEEAAMHLAMKVCKHTKSNAIVFADGTKAIGIGAGQMNRVDSARIAVSRSLSPLKGTAVASDAFLPFPDTLQVAAEAGATALIQPGGSIRDDLVIAEANRLNIAMVFTGVRYFRH</sequence>
<keyword evidence="4 12" id="KW-0808">Transferase</keyword>
<keyword evidence="6 12" id="KW-0378">Hydrolase</keyword>
<dbReference type="NCBIfam" id="NF002049">
    <property type="entry name" value="PRK00881.1"/>
    <property type="match status" value="1"/>
</dbReference>
<comment type="similarity">
    <text evidence="3">Belongs to the PurH family.</text>
</comment>
<evidence type="ECO:0000256" key="8">
    <source>
        <dbReference type="ARBA" id="ARBA00023268"/>
    </source>
</evidence>
<dbReference type="InterPro" id="IPR011607">
    <property type="entry name" value="MGS-like_dom"/>
</dbReference>
<evidence type="ECO:0000256" key="3">
    <source>
        <dbReference type="ARBA" id="ARBA00007667"/>
    </source>
</evidence>
<dbReference type="OrthoDB" id="52603at2157"/>
<dbReference type="SUPFAM" id="SSF53927">
    <property type="entry name" value="Cytidine deaminase-like"/>
    <property type="match status" value="1"/>
</dbReference>
<dbReference type="Gene3D" id="3.40.140.20">
    <property type="match status" value="2"/>
</dbReference>
<dbReference type="GO" id="GO:0005829">
    <property type="term" value="C:cytosol"/>
    <property type="evidence" value="ECO:0007669"/>
    <property type="project" value="TreeGrafter"/>
</dbReference>
<keyword evidence="5" id="KW-0658">Purine biosynthesis</keyword>
<dbReference type="GO" id="GO:0003937">
    <property type="term" value="F:IMP cyclohydrolase activity"/>
    <property type="evidence" value="ECO:0007669"/>
    <property type="project" value="UniProtKB-EC"/>
</dbReference>
<gene>
    <name evidence="12" type="primary">purH</name>
    <name evidence="12" type="ORF">DK846_16245</name>
</gene>
<dbReference type="SUPFAM" id="SSF52335">
    <property type="entry name" value="Methylglyoxal synthase-like"/>
    <property type="match status" value="1"/>
</dbReference>
<dbReference type="PANTHER" id="PTHR11692">
    <property type="entry name" value="BIFUNCTIONAL PURINE BIOSYNTHESIS PROTEIN PURH"/>
    <property type="match status" value="1"/>
</dbReference>
<dbReference type="GO" id="GO:0004643">
    <property type="term" value="F:phosphoribosylaminoimidazolecarboxamide formyltransferase activity"/>
    <property type="evidence" value="ECO:0007669"/>
    <property type="project" value="UniProtKB-EC"/>
</dbReference>